<dbReference type="EMBL" id="CAJNOE010000767">
    <property type="protein sequence ID" value="CAF1329444.1"/>
    <property type="molecule type" value="Genomic_DNA"/>
</dbReference>
<comment type="caution">
    <text evidence="7">The sequence shown here is derived from an EMBL/GenBank/DDBJ whole genome shotgun (WGS) entry which is preliminary data.</text>
</comment>
<dbReference type="OrthoDB" id="10043112at2759"/>
<sequence>MQVSEKILLIVSAIVAAISALFCIIGLTTPAWTPYYGLWCSYCPSSPSQGLSIVAFILLVISVIILVLFLLKVLPKSIRIVVLIVLVLSGIFTLAAFAAYFDGSAGYSYKLMVVAHFLCYIASVVAAFWLGATYSENIGQAA</sequence>
<evidence type="ECO:0000256" key="1">
    <source>
        <dbReference type="SAM" id="Phobius"/>
    </source>
</evidence>
<evidence type="ECO:0000313" key="6">
    <source>
        <dbReference type="EMBL" id="CAF3846355.1"/>
    </source>
</evidence>
<feature type="transmembrane region" description="Helical" evidence="1">
    <location>
        <begin position="107"/>
        <end position="130"/>
    </location>
</feature>
<organism evidence="7 8">
    <name type="scientific">Adineta steineri</name>
    <dbReference type="NCBI Taxonomy" id="433720"/>
    <lineage>
        <taxon>Eukaryota</taxon>
        <taxon>Metazoa</taxon>
        <taxon>Spiralia</taxon>
        <taxon>Gnathifera</taxon>
        <taxon>Rotifera</taxon>
        <taxon>Eurotatoria</taxon>
        <taxon>Bdelloidea</taxon>
        <taxon>Adinetida</taxon>
        <taxon>Adinetidae</taxon>
        <taxon>Adineta</taxon>
    </lineage>
</organism>
<keyword evidence="1" id="KW-0812">Transmembrane</keyword>
<dbReference type="Proteomes" id="UP000663881">
    <property type="component" value="Unassembled WGS sequence"/>
</dbReference>
<evidence type="ECO:0000313" key="5">
    <source>
        <dbReference type="EMBL" id="CAF3780179.1"/>
    </source>
</evidence>
<evidence type="ECO:0000313" key="3">
    <source>
        <dbReference type="EMBL" id="CAF1379907.1"/>
    </source>
</evidence>
<keyword evidence="1" id="KW-0472">Membrane</keyword>
<accession>A0A819YLB1</accession>
<dbReference type="EMBL" id="CAJOBB010000937">
    <property type="protein sequence ID" value="CAF3780179.1"/>
    <property type="molecule type" value="Genomic_DNA"/>
</dbReference>
<dbReference type="EMBL" id="CAJOAZ010001703">
    <property type="protein sequence ID" value="CAF3846355.1"/>
    <property type="molecule type" value="Genomic_DNA"/>
</dbReference>
<evidence type="ECO:0000313" key="7">
    <source>
        <dbReference type="EMBL" id="CAF4157582.1"/>
    </source>
</evidence>
<name>A0A819YLB1_9BILA</name>
<feature type="transmembrane region" description="Helical" evidence="1">
    <location>
        <begin position="78"/>
        <end position="101"/>
    </location>
</feature>
<dbReference type="Proteomes" id="UP000663860">
    <property type="component" value="Unassembled WGS sequence"/>
</dbReference>
<dbReference type="Proteomes" id="UP000663891">
    <property type="component" value="Unassembled WGS sequence"/>
</dbReference>
<dbReference type="EMBL" id="CAJNON010000795">
    <property type="protein sequence ID" value="CAF1379907.1"/>
    <property type="molecule type" value="Genomic_DNA"/>
</dbReference>
<evidence type="ECO:0000313" key="8">
    <source>
        <dbReference type="Proteomes" id="UP000663881"/>
    </source>
</evidence>
<dbReference type="Proteomes" id="UP000663844">
    <property type="component" value="Unassembled WGS sequence"/>
</dbReference>
<dbReference type="Proteomes" id="UP000663845">
    <property type="component" value="Unassembled WGS sequence"/>
</dbReference>
<keyword evidence="1" id="KW-1133">Transmembrane helix</keyword>
<dbReference type="Proteomes" id="UP000663868">
    <property type="component" value="Unassembled WGS sequence"/>
</dbReference>
<evidence type="ECO:0000313" key="2">
    <source>
        <dbReference type="EMBL" id="CAF1329444.1"/>
    </source>
</evidence>
<protein>
    <submittedName>
        <fullName evidence="7">Uncharacterized protein</fullName>
    </submittedName>
</protein>
<evidence type="ECO:0000313" key="4">
    <source>
        <dbReference type="EMBL" id="CAF1411415.1"/>
    </source>
</evidence>
<dbReference type="EMBL" id="CAJNOG010001123">
    <property type="protein sequence ID" value="CAF1411415.1"/>
    <property type="molecule type" value="Genomic_DNA"/>
</dbReference>
<dbReference type="EMBL" id="CAJOAY010007063">
    <property type="protein sequence ID" value="CAF4157582.1"/>
    <property type="molecule type" value="Genomic_DNA"/>
</dbReference>
<feature type="transmembrane region" description="Helical" evidence="1">
    <location>
        <begin position="51"/>
        <end position="71"/>
    </location>
</feature>
<reference evidence="7" key="1">
    <citation type="submission" date="2021-02" db="EMBL/GenBank/DDBJ databases">
        <authorList>
            <person name="Nowell W R."/>
        </authorList>
    </citation>
    <scope>NUCLEOTIDE SEQUENCE</scope>
</reference>
<dbReference type="AlphaFoldDB" id="A0A819YLB1"/>
<gene>
    <name evidence="2" type="ORF">IZO911_LOCUS35603</name>
    <name evidence="4" type="ORF">JYZ213_LOCUS38408</name>
    <name evidence="5" type="ORF">KXQ929_LOCUS15878</name>
    <name evidence="7" type="ORF">OKA104_LOCUS38604</name>
    <name evidence="6" type="ORF">OXD698_LOCUS21006</name>
    <name evidence="3" type="ORF">VCS650_LOCUS35344</name>
</gene>
<proteinExistence type="predicted"/>
<feature type="transmembrane region" description="Helical" evidence="1">
    <location>
        <begin position="7"/>
        <end position="31"/>
    </location>
</feature>